<sequence>MQDSEKRAEALLARLERGGLVIDGDVHISDPAALPDWQERRRAEDPNYFHGRTISAEDAVAEMDAAGVDMALVWQNPAATTYGNDPCANYHALLEANRYIAEAAARYPDRFIPAGWTDPKALGLQHACDLVDRLTGEMGMAIVKMNPAQNAFRMASEPVMRVVEHIVARGAVPAFHFGADTPYTPAEDLRALAEAFPQVPVIGVHMGGGGAAYPDADETYAKARQYGLEVPNIFYILSAKRDTHIESDLIAYTAAGPEAAARIACASDAPYGRMAWNFGGFRAMFDTLRAGVPPDPRLAPGMFTDAVVAGYMGDNLARLAAGALRGWLAQRADTRAADAG</sequence>
<name>A0AAE3T8F5_9RHOB</name>
<keyword evidence="4" id="KW-1185">Reference proteome</keyword>
<feature type="domain" description="Amidohydrolase-related" evidence="2">
    <location>
        <begin position="22"/>
        <end position="315"/>
    </location>
</feature>
<dbReference type="InterPro" id="IPR006680">
    <property type="entry name" value="Amidohydro-rel"/>
</dbReference>
<dbReference type="Pfam" id="PF04909">
    <property type="entry name" value="Amidohydro_2"/>
    <property type="match status" value="1"/>
</dbReference>
<dbReference type="GO" id="GO:0016787">
    <property type="term" value="F:hydrolase activity"/>
    <property type="evidence" value="ECO:0007669"/>
    <property type="project" value="InterPro"/>
</dbReference>
<evidence type="ECO:0000259" key="2">
    <source>
        <dbReference type="Pfam" id="PF04909"/>
    </source>
</evidence>
<evidence type="ECO:0000256" key="1">
    <source>
        <dbReference type="ARBA" id="ARBA00023239"/>
    </source>
</evidence>
<dbReference type="InterPro" id="IPR032465">
    <property type="entry name" value="ACMSD"/>
</dbReference>
<dbReference type="GO" id="GO:0016831">
    <property type="term" value="F:carboxy-lyase activity"/>
    <property type="evidence" value="ECO:0007669"/>
    <property type="project" value="InterPro"/>
</dbReference>
<dbReference type="InterPro" id="IPR032466">
    <property type="entry name" value="Metal_Hydrolase"/>
</dbReference>
<keyword evidence="1" id="KW-0456">Lyase</keyword>
<dbReference type="PANTHER" id="PTHR21240">
    <property type="entry name" value="2-AMINO-3-CARBOXYLMUCONATE-6-SEMIALDEHYDE DECARBOXYLASE"/>
    <property type="match status" value="1"/>
</dbReference>
<dbReference type="RefSeq" id="WP_275565586.1">
    <property type="nucleotide sequence ID" value="NZ_JARGYC010000003.1"/>
</dbReference>
<reference evidence="3" key="1">
    <citation type="submission" date="2023-03" db="EMBL/GenBank/DDBJ databases">
        <title>Multiphase analysis and comparison of six strains from genera Psychromarinibacter, Lutimaribacter, and Maritimibacter, including a novel species: Psychromarinibacter sediminicola sp. nov.</title>
        <authorList>
            <person name="Wang Y.-H."/>
            <person name="Ye M.-Q."/>
            <person name="Du Z.-J."/>
        </authorList>
    </citation>
    <scope>NUCLEOTIDE SEQUENCE</scope>
    <source>
        <strain evidence="3">C21-152</strain>
    </source>
</reference>
<dbReference type="Gene3D" id="3.20.20.140">
    <property type="entry name" value="Metal-dependent hydrolases"/>
    <property type="match status" value="1"/>
</dbReference>
<evidence type="ECO:0000313" key="3">
    <source>
        <dbReference type="EMBL" id="MDF0599440.1"/>
    </source>
</evidence>
<evidence type="ECO:0000313" key="4">
    <source>
        <dbReference type="Proteomes" id="UP001220964"/>
    </source>
</evidence>
<dbReference type="PANTHER" id="PTHR21240:SF19">
    <property type="entry name" value="CATALYTIC_ HYDROLASE"/>
    <property type="match status" value="1"/>
</dbReference>
<protein>
    <submittedName>
        <fullName evidence="3">Amidohydrolase family protein</fullName>
    </submittedName>
</protein>
<dbReference type="SUPFAM" id="SSF51556">
    <property type="entry name" value="Metallo-dependent hydrolases"/>
    <property type="match status" value="1"/>
</dbReference>
<organism evidence="3 4">
    <name type="scientific">Psychromarinibacter sediminicola</name>
    <dbReference type="NCBI Taxonomy" id="3033385"/>
    <lineage>
        <taxon>Bacteria</taxon>
        <taxon>Pseudomonadati</taxon>
        <taxon>Pseudomonadota</taxon>
        <taxon>Alphaproteobacteria</taxon>
        <taxon>Rhodobacterales</taxon>
        <taxon>Paracoccaceae</taxon>
        <taxon>Psychromarinibacter</taxon>
    </lineage>
</organism>
<accession>A0AAE3T8F5</accession>
<dbReference type="Proteomes" id="UP001220964">
    <property type="component" value="Unassembled WGS sequence"/>
</dbReference>
<dbReference type="AlphaFoldDB" id="A0AAE3T8F5"/>
<dbReference type="EMBL" id="JARGYC010000003">
    <property type="protein sequence ID" value="MDF0599440.1"/>
    <property type="molecule type" value="Genomic_DNA"/>
</dbReference>
<gene>
    <name evidence="3" type="ORF">P1J78_01725</name>
</gene>
<comment type="caution">
    <text evidence="3">The sequence shown here is derived from an EMBL/GenBank/DDBJ whole genome shotgun (WGS) entry which is preliminary data.</text>
</comment>
<proteinExistence type="predicted"/>